<proteinExistence type="predicted"/>
<comment type="caution">
    <text evidence="1">The sequence shown here is derived from an EMBL/GenBank/DDBJ whole genome shotgun (WGS) entry which is preliminary data.</text>
</comment>
<keyword evidence="2" id="KW-1185">Reference proteome</keyword>
<evidence type="ECO:0000313" key="1">
    <source>
        <dbReference type="EMBL" id="KAF4505784.1"/>
    </source>
</evidence>
<sequence>MGTKEWEGLSELKKIYNGRETSFGNAVKQAGSSVPKREAIYRQRHEDITEFCQTQVVYANGKDAQAWLKETNLWLARKGKLKRELDGLVDKNDELPLPDRVKKNGKYVDIEYY</sequence>
<name>A0A8H4LUQ7_9HYPO</name>
<dbReference type="OrthoDB" id="4911111at2759"/>
<dbReference type="EMBL" id="JAAVMX010000008">
    <property type="protein sequence ID" value="KAF4505784.1"/>
    <property type="molecule type" value="Genomic_DNA"/>
</dbReference>
<dbReference type="AlphaFoldDB" id="A0A8H4LUQ7"/>
<reference evidence="1 2" key="1">
    <citation type="journal article" date="2020" name="Genome Biol. Evol.">
        <title>A new high-quality draft genome assembly of the Chinese cordyceps Ophiocordyceps sinensis.</title>
        <authorList>
            <person name="Shu R."/>
            <person name="Zhang J."/>
            <person name="Meng Q."/>
            <person name="Zhang H."/>
            <person name="Zhou G."/>
            <person name="Li M."/>
            <person name="Wu P."/>
            <person name="Zhao Y."/>
            <person name="Chen C."/>
            <person name="Qin Q."/>
        </authorList>
    </citation>
    <scope>NUCLEOTIDE SEQUENCE [LARGE SCALE GENOMIC DNA]</scope>
    <source>
        <strain evidence="1 2">IOZ07</strain>
    </source>
</reference>
<protein>
    <submittedName>
        <fullName evidence="1">Uncharacterized protein</fullName>
    </submittedName>
</protein>
<accession>A0A8H4LUQ7</accession>
<evidence type="ECO:0000313" key="2">
    <source>
        <dbReference type="Proteomes" id="UP000557566"/>
    </source>
</evidence>
<organism evidence="1 2">
    <name type="scientific">Ophiocordyceps sinensis</name>
    <dbReference type="NCBI Taxonomy" id="72228"/>
    <lineage>
        <taxon>Eukaryota</taxon>
        <taxon>Fungi</taxon>
        <taxon>Dikarya</taxon>
        <taxon>Ascomycota</taxon>
        <taxon>Pezizomycotina</taxon>
        <taxon>Sordariomycetes</taxon>
        <taxon>Hypocreomycetidae</taxon>
        <taxon>Hypocreales</taxon>
        <taxon>Ophiocordycipitaceae</taxon>
        <taxon>Ophiocordyceps</taxon>
    </lineage>
</organism>
<dbReference type="Proteomes" id="UP000557566">
    <property type="component" value="Unassembled WGS sequence"/>
</dbReference>
<gene>
    <name evidence="1" type="ORF">G6O67_007697</name>
</gene>